<dbReference type="AlphaFoldDB" id="A0A3B1B1I5"/>
<keyword evidence="3" id="KW-1133">Transmembrane helix</keyword>
<reference evidence="5" key="1">
    <citation type="submission" date="2018-06" db="EMBL/GenBank/DDBJ databases">
        <authorList>
            <person name="Zhirakovskaya E."/>
        </authorList>
    </citation>
    <scope>NUCLEOTIDE SEQUENCE</scope>
</reference>
<evidence type="ECO:0000313" key="5">
    <source>
        <dbReference type="EMBL" id="VAX12219.1"/>
    </source>
</evidence>
<proteinExistence type="predicted"/>
<evidence type="ECO:0000256" key="3">
    <source>
        <dbReference type="SAM" id="Phobius"/>
    </source>
</evidence>
<feature type="domain" description="PelB C-terminal" evidence="4">
    <location>
        <begin position="920"/>
        <end position="1225"/>
    </location>
</feature>
<dbReference type="Pfam" id="PF24604">
    <property type="entry name" value="B-barrel_PelB_C"/>
    <property type="match status" value="1"/>
</dbReference>
<dbReference type="PROSITE" id="PS50005">
    <property type="entry name" value="TPR"/>
    <property type="match status" value="1"/>
</dbReference>
<dbReference type="PANTHER" id="PTHR45586">
    <property type="entry name" value="TPR REPEAT-CONTAINING PROTEIN PA4667"/>
    <property type="match status" value="1"/>
</dbReference>
<dbReference type="InterPro" id="IPR051012">
    <property type="entry name" value="CellSynth/LPSAsmb/PSIAsmb"/>
</dbReference>
<dbReference type="SMART" id="SM00028">
    <property type="entry name" value="TPR"/>
    <property type="match status" value="2"/>
</dbReference>
<accession>A0A3B1B1I5</accession>
<organism evidence="5">
    <name type="scientific">hydrothermal vent metagenome</name>
    <dbReference type="NCBI Taxonomy" id="652676"/>
    <lineage>
        <taxon>unclassified sequences</taxon>
        <taxon>metagenomes</taxon>
        <taxon>ecological metagenomes</taxon>
    </lineage>
</organism>
<keyword evidence="2" id="KW-0802">TPR repeat</keyword>
<keyword evidence="1" id="KW-0677">Repeat</keyword>
<evidence type="ECO:0000256" key="1">
    <source>
        <dbReference type="ARBA" id="ARBA00022737"/>
    </source>
</evidence>
<protein>
    <recommendedName>
        <fullName evidence="4">PelB C-terminal domain-containing protein</fullName>
    </recommendedName>
</protein>
<evidence type="ECO:0000259" key="4">
    <source>
        <dbReference type="Pfam" id="PF24604"/>
    </source>
</evidence>
<feature type="transmembrane region" description="Helical" evidence="3">
    <location>
        <begin position="21"/>
        <end position="43"/>
    </location>
</feature>
<keyword evidence="3" id="KW-0472">Membrane</keyword>
<dbReference type="SUPFAM" id="SSF48452">
    <property type="entry name" value="TPR-like"/>
    <property type="match status" value="4"/>
</dbReference>
<evidence type="ECO:0000256" key="2">
    <source>
        <dbReference type="ARBA" id="ARBA00022803"/>
    </source>
</evidence>
<sequence>MRNSSAVKLKTLRGEEYQREYLVNVPALISMLVVISLTLALLFPKKAVFSDPTYINSPDAISIAYLELLLKSDPDNIELRLSLARQLYVTGQLKQAMRVINLLLTNTPTEFKTQICNLYVKLIAQRYWASKGKTRKTLFSELQTAFHQASQAARTLTELKTVYDMARRWAAPATQLLIIKKIILLAATPQQKVSWMLEASNLSLAQNQPDDAANWLEQAYHTSTSSSTKPKLATWLLQTLLATGNPNKALQKTPYYVRHNPRSRTLLQLAISIARQTGRSDLQDRWLTTATRLEPNNMDYNRDLMKLKLATGQLKSAARLADIRLRYPALTTEERTRIARLYEWNGQPDKALKQWYWLSMNSRSPTKEAEQRALKLAIGLFHYKQAVKLYQHMAKQKPLVLAEQKELTGLYLIQGQTDKVESNYLQYLKQHPQQKDIWAALAGLYVNLQKLPQAAKTYEIIDKRFGLSDKQLLDLKNIYWLLGEAEKAQSKLLAYAATEKNDKKDDKNAYWKARSEIAWFLEDTDQLDDIYSFLLSRNKKQPVTLSMIDQLMVLYASNKEYEKSTRLAMLGWQRSLQADYAIRALNYASQYAREIHQWNHAAQIARRINNSQHTAILKKNSQYWQALANIARQQKQWQRAVNYLQQASQLSPNNIQLEVSLLWLLIEQHKAENPQLKTELISSIKHFGQNPYLFDAQASGWAALGQYDIALRWYRQSLAEHHQDWPWLLNYAYALQQNGQTLAAWRVRRYTLTWMQQHPRQASGKQTSRDWKISYLGLLREFQGKAQGWKMAKNIIASKTGQQLENKQTQKNWLTLFSEWSMADNNRALSTGLQTQANNLRIELPAWQRLGLALQQYDSDAIEALINGNQPLPLADKTLALAQNGYRGQALNFGLAHISSKRPENELQQLRATTTSIRSEQPNGIKFGLYAEGIADISLFGQKLRYAQATDNGVMLVDAKTLSTSGQLSLVKQWPEEKNIRISYNWLSRNSRKTLRLGIDQRVNGNQPEFSFSQTLPVYAGLDFKFSIGLQQRSKTTASAYELANWNHLGVAGNYQMDSRTSISSQLRWSRYDSVWEDFLGQGIDVDLNLNHILFANAPQWKIYSNIQWTRINTVEKTPANLQPYFTIPNPALSTILTDRYGRIGIGSSLQHGSPGVIAHQLASPHWLLDLNAGYQWISNRFDWAFTSGFGWRLFGDDELALTASYNSDNRGAGSTYTLWLGYNKYFGR</sequence>
<dbReference type="Pfam" id="PF13429">
    <property type="entry name" value="TPR_15"/>
    <property type="match status" value="1"/>
</dbReference>
<dbReference type="InterPro" id="IPR011990">
    <property type="entry name" value="TPR-like_helical_dom_sf"/>
</dbReference>
<dbReference type="Gene3D" id="1.25.40.10">
    <property type="entry name" value="Tetratricopeptide repeat domain"/>
    <property type="match status" value="2"/>
</dbReference>
<keyword evidence="3" id="KW-0812">Transmembrane</keyword>
<gene>
    <name evidence="5" type="ORF">MNBD_GAMMA24-1388</name>
</gene>
<name>A0A3B1B1I5_9ZZZZ</name>
<dbReference type="InterPro" id="IPR057306">
    <property type="entry name" value="B-barrel_PelB_C"/>
</dbReference>
<dbReference type="InterPro" id="IPR019734">
    <property type="entry name" value="TPR_rpt"/>
</dbReference>
<dbReference type="PANTHER" id="PTHR45586:SF1">
    <property type="entry name" value="LIPOPOLYSACCHARIDE ASSEMBLY PROTEIN B"/>
    <property type="match status" value="1"/>
</dbReference>
<dbReference type="EMBL" id="UOFZ01000025">
    <property type="protein sequence ID" value="VAX12219.1"/>
    <property type="molecule type" value="Genomic_DNA"/>
</dbReference>